<name>A9D364_9GAMM</name>
<protein>
    <submittedName>
        <fullName evidence="1">Transposase</fullName>
    </submittedName>
</protein>
<accession>A9D364</accession>
<dbReference type="PANTHER" id="PTHR33678">
    <property type="entry name" value="BLL1576 PROTEIN"/>
    <property type="match status" value="1"/>
</dbReference>
<comment type="caution">
    <text evidence="1">The sequence shown here is derived from an EMBL/GenBank/DDBJ whole genome shotgun (WGS) entry which is preliminary data.</text>
</comment>
<dbReference type="InterPro" id="IPR052344">
    <property type="entry name" value="Transposase-related"/>
</dbReference>
<reference evidence="1 2" key="1">
    <citation type="submission" date="2007-10" db="EMBL/GenBank/DDBJ databases">
        <authorList>
            <person name="Yayanos A."/>
            <person name="Ferriera S."/>
            <person name="Johnson J."/>
            <person name="Kravitz S."/>
            <person name="Halpern A."/>
            <person name="Remington K."/>
            <person name="Beeson K."/>
            <person name="Tran B."/>
            <person name="Rogers Y.-H."/>
            <person name="Friedman R."/>
            <person name="Venter J.C."/>
        </authorList>
    </citation>
    <scope>NUCLEOTIDE SEQUENCE [LARGE SCALE GENOMIC DNA]</scope>
    <source>
        <strain evidence="1 2">KT99</strain>
    </source>
</reference>
<dbReference type="STRING" id="314608.KT99_16179"/>
<dbReference type="EMBL" id="ABIC01000008">
    <property type="protein sequence ID" value="EDQ01621.1"/>
    <property type="molecule type" value="Genomic_DNA"/>
</dbReference>
<organism evidence="1 2">
    <name type="scientific">Shewanella benthica KT99</name>
    <dbReference type="NCBI Taxonomy" id="314608"/>
    <lineage>
        <taxon>Bacteria</taxon>
        <taxon>Pseudomonadati</taxon>
        <taxon>Pseudomonadota</taxon>
        <taxon>Gammaproteobacteria</taxon>
        <taxon>Alteromonadales</taxon>
        <taxon>Shewanellaceae</taxon>
        <taxon>Shewanella</taxon>
    </lineage>
</organism>
<evidence type="ECO:0000313" key="2">
    <source>
        <dbReference type="Proteomes" id="UP000005839"/>
    </source>
</evidence>
<proteinExistence type="predicted"/>
<evidence type="ECO:0000313" key="1">
    <source>
        <dbReference type="EMBL" id="EDQ01621.1"/>
    </source>
</evidence>
<dbReference type="Proteomes" id="UP000005839">
    <property type="component" value="Unassembled WGS sequence"/>
</dbReference>
<sequence length="121" mass="13487">MPGACCSDCGGEVTANKSPSYRHQVFELPEPKLDITEYQLFHGRCQQCNTVSKGTLPKDTSDGQMGPRLLSYVAVLSGLYHLSVRKIQRLLQDQYGTHFSTGLISEAQGRVSSMLTRYSKW</sequence>
<dbReference type="AlphaFoldDB" id="A9D364"/>
<keyword evidence="2" id="KW-1185">Reference proteome</keyword>
<dbReference type="PANTHER" id="PTHR33678:SF1">
    <property type="entry name" value="BLL1576 PROTEIN"/>
    <property type="match status" value="1"/>
</dbReference>
<gene>
    <name evidence="1" type="ORF">KT99_16179</name>
</gene>